<protein>
    <submittedName>
        <fullName evidence="1">Uncharacterized protein</fullName>
    </submittedName>
</protein>
<dbReference type="Proteomes" id="UP000014680">
    <property type="component" value="Unassembled WGS sequence"/>
</dbReference>
<sequence>MRAKLLLTNKAVENDDTQNSQSVDDGILIGLNEENVADLAIITTVLKYLEKGELVAGCIKKVIFERQSLSDQIESCLVKFFEKNFEGYKNVVGVLENNIEIHLKNHELLKKIGAAQNLEGIPESLTEFLHICLLAGEMN</sequence>
<proteinExistence type="predicted"/>
<keyword evidence="2" id="KW-1185">Reference proteome</keyword>
<name>A0A0A1U229_ENTIV</name>
<organism evidence="1 2">
    <name type="scientific">Entamoeba invadens IP1</name>
    <dbReference type="NCBI Taxonomy" id="370355"/>
    <lineage>
        <taxon>Eukaryota</taxon>
        <taxon>Amoebozoa</taxon>
        <taxon>Evosea</taxon>
        <taxon>Archamoebae</taxon>
        <taxon>Mastigamoebida</taxon>
        <taxon>Entamoebidae</taxon>
        <taxon>Entamoeba</taxon>
    </lineage>
</organism>
<evidence type="ECO:0000313" key="1">
    <source>
        <dbReference type="EMBL" id="ELP88069.1"/>
    </source>
</evidence>
<dbReference type="AlphaFoldDB" id="A0A0A1U229"/>
<gene>
    <name evidence="1" type="ORF">EIN_222020</name>
</gene>
<dbReference type="EMBL" id="KB206756">
    <property type="protein sequence ID" value="ELP88069.1"/>
    <property type="molecule type" value="Genomic_DNA"/>
</dbReference>
<reference evidence="1 2" key="1">
    <citation type="submission" date="2012-10" db="EMBL/GenBank/DDBJ databases">
        <authorList>
            <person name="Zafar N."/>
            <person name="Inman J."/>
            <person name="Hall N."/>
            <person name="Lorenzi H."/>
            <person name="Caler E."/>
        </authorList>
    </citation>
    <scope>NUCLEOTIDE SEQUENCE [LARGE SCALE GENOMIC DNA]</scope>
    <source>
        <strain evidence="1 2">IP1</strain>
    </source>
</reference>
<accession>A0A0A1U229</accession>
<dbReference type="GeneID" id="14887370"/>
<dbReference type="RefSeq" id="XP_004254840.1">
    <property type="nucleotide sequence ID" value="XM_004254792.1"/>
</dbReference>
<evidence type="ECO:0000313" key="2">
    <source>
        <dbReference type="Proteomes" id="UP000014680"/>
    </source>
</evidence>
<dbReference type="KEGG" id="eiv:EIN_222020"/>
<dbReference type="VEuPathDB" id="AmoebaDB:EIN_222020"/>